<evidence type="ECO:0000313" key="8">
    <source>
        <dbReference type="EMBL" id="GAA4704837.1"/>
    </source>
</evidence>
<gene>
    <name evidence="8" type="ORF">GCM10023215_50810</name>
</gene>
<keyword evidence="5" id="KW-0521">NADP</keyword>
<dbReference type="InterPro" id="IPR050775">
    <property type="entry name" value="FAD-binding_Monooxygenases"/>
</dbReference>
<proteinExistence type="inferred from homology"/>
<evidence type="ECO:0000256" key="6">
    <source>
        <dbReference type="ARBA" id="ARBA00023002"/>
    </source>
</evidence>
<keyword evidence="3" id="KW-0285">Flavoprotein</keyword>
<dbReference type="Proteomes" id="UP001500325">
    <property type="component" value="Unassembled WGS sequence"/>
</dbReference>
<dbReference type="SUPFAM" id="SSF51905">
    <property type="entry name" value="FAD/NAD(P)-binding domain"/>
    <property type="match status" value="2"/>
</dbReference>
<comment type="cofactor">
    <cofactor evidence="1">
        <name>FAD</name>
        <dbReference type="ChEBI" id="CHEBI:57692"/>
    </cofactor>
</comment>
<comment type="caution">
    <text evidence="8">The sequence shown here is derived from an EMBL/GenBank/DDBJ whole genome shotgun (WGS) entry which is preliminary data.</text>
</comment>
<evidence type="ECO:0000256" key="5">
    <source>
        <dbReference type="ARBA" id="ARBA00022857"/>
    </source>
</evidence>
<dbReference type="Pfam" id="PF13738">
    <property type="entry name" value="Pyr_redox_3"/>
    <property type="match status" value="1"/>
</dbReference>
<reference evidence="9" key="1">
    <citation type="journal article" date="2019" name="Int. J. Syst. Evol. Microbiol.">
        <title>The Global Catalogue of Microorganisms (GCM) 10K type strain sequencing project: providing services to taxonomists for standard genome sequencing and annotation.</title>
        <authorList>
            <consortium name="The Broad Institute Genomics Platform"/>
            <consortium name="The Broad Institute Genome Sequencing Center for Infectious Disease"/>
            <person name="Wu L."/>
            <person name="Ma J."/>
        </authorList>
    </citation>
    <scope>NUCLEOTIDE SEQUENCE [LARGE SCALE GENOMIC DNA]</scope>
    <source>
        <strain evidence="9">JCM 18055</strain>
    </source>
</reference>
<dbReference type="PRINTS" id="PR00411">
    <property type="entry name" value="PNDRDTASEI"/>
</dbReference>
<dbReference type="Gene3D" id="3.50.50.60">
    <property type="entry name" value="FAD/NAD(P)-binding domain"/>
    <property type="match status" value="3"/>
</dbReference>
<dbReference type="PANTHER" id="PTHR43098">
    <property type="entry name" value="L-ORNITHINE N(5)-MONOOXYGENASE-RELATED"/>
    <property type="match status" value="1"/>
</dbReference>
<name>A0ABP8XBM1_9PSEU</name>
<accession>A0ABP8XBM1</accession>
<dbReference type="InterPro" id="IPR036188">
    <property type="entry name" value="FAD/NAD-bd_sf"/>
</dbReference>
<evidence type="ECO:0000256" key="2">
    <source>
        <dbReference type="ARBA" id="ARBA00010139"/>
    </source>
</evidence>
<keyword evidence="4" id="KW-0274">FAD</keyword>
<keyword evidence="7" id="KW-0503">Monooxygenase</keyword>
<dbReference type="EMBL" id="BAABIC010000020">
    <property type="protein sequence ID" value="GAA4704837.1"/>
    <property type="molecule type" value="Genomic_DNA"/>
</dbReference>
<organism evidence="8 9">
    <name type="scientific">Pseudonocardia yuanmonensis</name>
    <dbReference type="NCBI Taxonomy" id="1095914"/>
    <lineage>
        <taxon>Bacteria</taxon>
        <taxon>Bacillati</taxon>
        <taxon>Actinomycetota</taxon>
        <taxon>Actinomycetes</taxon>
        <taxon>Pseudonocardiales</taxon>
        <taxon>Pseudonocardiaceae</taxon>
        <taxon>Pseudonocardia</taxon>
    </lineage>
</organism>
<evidence type="ECO:0000256" key="4">
    <source>
        <dbReference type="ARBA" id="ARBA00022827"/>
    </source>
</evidence>
<protein>
    <submittedName>
        <fullName evidence="8">NAD(P)/FAD-dependent oxidoreductase</fullName>
    </submittedName>
</protein>
<keyword evidence="6" id="KW-0560">Oxidoreductase</keyword>
<comment type="similarity">
    <text evidence="2">Belongs to the FAD-binding monooxygenase family.</text>
</comment>
<keyword evidence="9" id="KW-1185">Reference proteome</keyword>
<sequence length="530" mass="57961">MLMVDTDVVIVGAGFAGLYQLHRVRGLGLRARVFEAGSGVGGTWYWNRYPGARCDVESLEYSYSFSPELEQEWEWTERYPGQPEILRYAEHVADRFDLRRDITFDTRVTHATWCDDHWEIRTDGGEELTATYCVFATGCLSMPKEPDLPGVGTFAGPTYSTSRWPHEGVDFTGRRVVVIGTGSSAVQSIPVIATQAAQLTVYQRTANYVVPARNAPMDPAAQAARKADYPRFRKEARESLGGLLGTPSEVSALSVTPEERTAAFDKAWATGGLGSFRQTFGDLALTLEANDTVADYIRGRIREIVADPETADALGPKDHPFGTKRPCLDTGYFETYNLPHVRLVDLRKTPIVAIEPAGVRTTEELVEVDDLVLATGFDAMTGALLAVDIRGRDGVRLRDAWADGPRTYLGLGVAGFPNLFTVTGPGSPSVLSNMLVSIEQHVDWITDCLAALAGRTIEAEEQAQEQWTAHVAEVGAQTLMHRADSWYLGANVPGKPRVLLPYVGGVGTYRTICDGVAARGYEGFRLTETA</sequence>
<dbReference type="PANTHER" id="PTHR43098:SF3">
    <property type="entry name" value="L-ORNITHINE N(5)-MONOOXYGENASE-RELATED"/>
    <property type="match status" value="1"/>
</dbReference>
<evidence type="ECO:0000256" key="3">
    <source>
        <dbReference type="ARBA" id="ARBA00022630"/>
    </source>
</evidence>
<evidence type="ECO:0000256" key="1">
    <source>
        <dbReference type="ARBA" id="ARBA00001974"/>
    </source>
</evidence>
<evidence type="ECO:0000256" key="7">
    <source>
        <dbReference type="ARBA" id="ARBA00023033"/>
    </source>
</evidence>
<evidence type="ECO:0000313" key="9">
    <source>
        <dbReference type="Proteomes" id="UP001500325"/>
    </source>
</evidence>